<dbReference type="InterPro" id="IPR002051">
    <property type="entry name" value="Haem_Oase"/>
</dbReference>
<dbReference type="Pfam" id="PF01126">
    <property type="entry name" value="Heme_oxygenase"/>
    <property type="match status" value="1"/>
</dbReference>
<sequence>MNELEMDQETKERIIAEPNLAFKFNMEVFTELEEVGKSIKEEVLGAGFPGHGHGDMDGDINKCPYYAAKMGKLPA</sequence>
<reference evidence="1" key="2">
    <citation type="submission" date="2025-08" db="UniProtKB">
        <authorList>
            <consortium name="Ensembl"/>
        </authorList>
    </citation>
    <scope>IDENTIFICATION</scope>
</reference>
<keyword evidence="2" id="KW-1185">Reference proteome</keyword>
<dbReference type="STRING" id="62062.ENSHHUP00000011765"/>
<dbReference type="InterPro" id="IPR016053">
    <property type="entry name" value="Haem_Oase-like"/>
</dbReference>
<dbReference type="SUPFAM" id="SSF48613">
    <property type="entry name" value="Heme oxygenase-like"/>
    <property type="match status" value="1"/>
</dbReference>
<dbReference type="Proteomes" id="UP000314982">
    <property type="component" value="Unassembled WGS sequence"/>
</dbReference>
<dbReference type="InterPro" id="IPR016084">
    <property type="entry name" value="Haem_Oase-like_multi-hlx"/>
</dbReference>
<dbReference type="GO" id="GO:0004392">
    <property type="term" value="F:heme oxygenase (decyclizing) activity"/>
    <property type="evidence" value="ECO:0007669"/>
    <property type="project" value="InterPro"/>
</dbReference>
<dbReference type="PANTHER" id="PTHR10720">
    <property type="entry name" value="HEME OXYGENASE"/>
    <property type="match status" value="1"/>
</dbReference>
<dbReference type="AlphaFoldDB" id="A0A4W5KMY1"/>
<dbReference type="Ensembl" id="ENSHHUT00000012131.1">
    <property type="protein sequence ID" value="ENSHHUP00000011765.1"/>
    <property type="gene ID" value="ENSHHUG00000007176.1"/>
</dbReference>
<accession>A0A4W5KMY1</accession>
<dbReference type="GO" id="GO:0020037">
    <property type="term" value="F:heme binding"/>
    <property type="evidence" value="ECO:0007669"/>
    <property type="project" value="TreeGrafter"/>
</dbReference>
<dbReference type="GO" id="GO:0042167">
    <property type="term" value="P:heme catabolic process"/>
    <property type="evidence" value="ECO:0007669"/>
    <property type="project" value="TreeGrafter"/>
</dbReference>
<dbReference type="GO" id="GO:0006979">
    <property type="term" value="P:response to oxidative stress"/>
    <property type="evidence" value="ECO:0007669"/>
    <property type="project" value="TreeGrafter"/>
</dbReference>
<evidence type="ECO:0000313" key="1">
    <source>
        <dbReference type="Ensembl" id="ENSHHUP00000011765.1"/>
    </source>
</evidence>
<reference evidence="1" key="3">
    <citation type="submission" date="2025-09" db="UniProtKB">
        <authorList>
            <consortium name="Ensembl"/>
        </authorList>
    </citation>
    <scope>IDENTIFICATION</scope>
</reference>
<evidence type="ECO:0000313" key="2">
    <source>
        <dbReference type="Proteomes" id="UP000314982"/>
    </source>
</evidence>
<proteinExistence type="predicted"/>
<reference evidence="2" key="1">
    <citation type="submission" date="2018-06" db="EMBL/GenBank/DDBJ databases">
        <title>Genome assembly of Danube salmon.</title>
        <authorList>
            <person name="Macqueen D.J."/>
            <person name="Gundappa M.K."/>
        </authorList>
    </citation>
    <scope>NUCLEOTIDE SEQUENCE [LARGE SCALE GENOMIC DNA]</scope>
</reference>
<name>A0A4W5KMY1_9TELE</name>
<dbReference type="PANTHER" id="PTHR10720:SF3">
    <property type="entry name" value="HEME OXYGENASE"/>
    <property type="match status" value="1"/>
</dbReference>
<protein>
    <submittedName>
        <fullName evidence="1">Uncharacterized protein</fullName>
    </submittedName>
</protein>
<organism evidence="1 2">
    <name type="scientific">Hucho hucho</name>
    <name type="common">huchen</name>
    <dbReference type="NCBI Taxonomy" id="62062"/>
    <lineage>
        <taxon>Eukaryota</taxon>
        <taxon>Metazoa</taxon>
        <taxon>Chordata</taxon>
        <taxon>Craniata</taxon>
        <taxon>Vertebrata</taxon>
        <taxon>Euteleostomi</taxon>
        <taxon>Actinopterygii</taxon>
        <taxon>Neopterygii</taxon>
        <taxon>Teleostei</taxon>
        <taxon>Protacanthopterygii</taxon>
        <taxon>Salmoniformes</taxon>
        <taxon>Salmonidae</taxon>
        <taxon>Salmoninae</taxon>
        <taxon>Hucho</taxon>
    </lineage>
</organism>
<dbReference type="Gene3D" id="1.20.910.10">
    <property type="entry name" value="Heme oxygenase-like"/>
    <property type="match status" value="1"/>
</dbReference>
<dbReference type="GO" id="GO:0006788">
    <property type="term" value="P:heme oxidation"/>
    <property type="evidence" value="ECO:0007669"/>
    <property type="project" value="InterPro"/>
</dbReference>